<dbReference type="InterPro" id="IPR020811">
    <property type="entry name" value="Enolase_N"/>
</dbReference>
<keyword evidence="11" id="KW-1185">Reference proteome</keyword>
<dbReference type="InterPro" id="IPR029017">
    <property type="entry name" value="Enolase-like_N"/>
</dbReference>
<evidence type="ECO:0000256" key="1">
    <source>
        <dbReference type="ARBA" id="ARBA00001946"/>
    </source>
</evidence>
<evidence type="ECO:0000256" key="3">
    <source>
        <dbReference type="ARBA" id="ARBA00009604"/>
    </source>
</evidence>
<dbReference type="PANTHER" id="PTHR11902">
    <property type="entry name" value="ENOLASE"/>
    <property type="match status" value="1"/>
</dbReference>
<reference evidence="10 11" key="1">
    <citation type="submission" date="2019-01" db="EMBL/GenBank/DDBJ databases">
        <title>Draft Genome Sequencing of Zygosaccharomyces mellis Ca-7.</title>
        <authorList>
            <person name="Shiwa Y."/>
            <person name="Kanesaki Y."/>
            <person name="Ishige T."/>
            <person name="Mura K."/>
            <person name="Hori T."/>
            <person name="Tamura T."/>
        </authorList>
    </citation>
    <scope>NUCLEOTIDE SEQUENCE [LARGE SCALE GENOMIC DNA]</scope>
    <source>
        <strain evidence="10 11">Ca-7</strain>
    </source>
</reference>
<evidence type="ECO:0000313" key="10">
    <source>
        <dbReference type="EMBL" id="GCE99770.1"/>
    </source>
</evidence>
<dbReference type="EC" id="4.2.1.11" evidence="4"/>
<evidence type="ECO:0000256" key="4">
    <source>
        <dbReference type="ARBA" id="ARBA00012058"/>
    </source>
</evidence>
<dbReference type="AlphaFoldDB" id="A0A4C2E6F5"/>
<dbReference type="SUPFAM" id="SSF51604">
    <property type="entry name" value="Enolase C-terminal domain-like"/>
    <property type="match status" value="1"/>
</dbReference>
<dbReference type="GO" id="GO:0006096">
    <property type="term" value="P:glycolytic process"/>
    <property type="evidence" value="ECO:0007669"/>
    <property type="project" value="UniProtKB-UniPathway"/>
</dbReference>
<dbReference type="Gene3D" id="3.30.390.10">
    <property type="entry name" value="Enolase-like, N-terminal domain"/>
    <property type="match status" value="1"/>
</dbReference>
<sequence>MSIRSIIGSYVYDSRGNPTIEVNLNCDHGTFRASVPSGASTGVHEALVLRNKDNFEWDGKGVTRATRAINEVIAPQLIKSGLDVTDQAGIDHLTIELNGTVNQASLGANAIKGRVAVDAAPSAYSKKFDNNFKYNINFKRNNSTPKWLSGEELSNLFNKLITRYPFVSVEDPFAEDGWSSWKKYYATLDHSKLQRISKAVKLKTADTLLLKINQIGRLSETLRLAKLAYDSGWGVQVSHRSGETEDTFIAVLAVGLRTGQLKDYAMARSEKVRKYNQLLRIERELGPTRSQYASQEFHFPKNL</sequence>
<proteinExistence type="inferred from homology"/>
<comment type="caution">
    <text evidence="10">The sequence shown here is derived from an EMBL/GenBank/DDBJ whole genome shotgun (WGS) entry which is preliminary data.</text>
</comment>
<evidence type="ECO:0000313" key="11">
    <source>
        <dbReference type="Proteomes" id="UP000301737"/>
    </source>
</evidence>
<dbReference type="InterPro" id="IPR000941">
    <property type="entry name" value="Enolase"/>
</dbReference>
<accession>A0A4C2E6F5</accession>
<gene>
    <name evidence="10" type="ORF">ZYGM_000451</name>
</gene>
<dbReference type="EMBL" id="BIMX01000013">
    <property type="protein sequence ID" value="GCE99770.1"/>
    <property type="molecule type" value="Genomic_DNA"/>
</dbReference>
<name>A0A4C2E6F5_9SACH</name>
<dbReference type="SMART" id="SM01193">
    <property type="entry name" value="Enolase_N"/>
    <property type="match status" value="1"/>
</dbReference>
<dbReference type="Pfam" id="PF00113">
    <property type="entry name" value="Enolase_C"/>
    <property type="match status" value="1"/>
</dbReference>
<dbReference type="GO" id="GO:0000015">
    <property type="term" value="C:phosphopyruvate hydratase complex"/>
    <property type="evidence" value="ECO:0007669"/>
    <property type="project" value="InterPro"/>
</dbReference>
<evidence type="ECO:0000256" key="5">
    <source>
        <dbReference type="ARBA" id="ARBA00022842"/>
    </source>
</evidence>
<keyword evidence="7" id="KW-0456">Lyase</keyword>
<organism evidence="10 11">
    <name type="scientific">Zygosaccharomyces mellis</name>
    <dbReference type="NCBI Taxonomy" id="42258"/>
    <lineage>
        <taxon>Eukaryota</taxon>
        <taxon>Fungi</taxon>
        <taxon>Dikarya</taxon>
        <taxon>Ascomycota</taxon>
        <taxon>Saccharomycotina</taxon>
        <taxon>Saccharomycetes</taxon>
        <taxon>Saccharomycetales</taxon>
        <taxon>Saccharomycetaceae</taxon>
        <taxon>Zygosaccharomyces</taxon>
    </lineage>
</organism>
<comment type="cofactor">
    <cofactor evidence="1">
        <name>Mg(2+)</name>
        <dbReference type="ChEBI" id="CHEBI:18420"/>
    </cofactor>
</comment>
<feature type="domain" description="Enolase C-terminal TIM barrel" evidence="8">
    <location>
        <begin position="46"/>
        <end position="300"/>
    </location>
</feature>
<dbReference type="GO" id="GO:0004634">
    <property type="term" value="F:phosphopyruvate hydratase activity"/>
    <property type="evidence" value="ECO:0007669"/>
    <property type="project" value="UniProtKB-EC"/>
</dbReference>
<dbReference type="UniPathway" id="UPA00109">
    <property type="reaction ID" value="UER00187"/>
</dbReference>
<keyword evidence="5" id="KW-0460">Magnesium</keyword>
<evidence type="ECO:0000259" key="8">
    <source>
        <dbReference type="SMART" id="SM01192"/>
    </source>
</evidence>
<dbReference type="InterPro" id="IPR020810">
    <property type="entry name" value="Enolase_C"/>
</dbReference>
<keyword evidence="6" id="KW-0324">Glycolysis</keyword>
<dbReference type="GO" id="GO:0000287">
    <property type="term" value="F:magnesium ion binding"/>
    <property type="evidence" value="ECO:0007669"/>
    <property type="project" value="InterPro"/>
</dbReference>
<evidence type="ECO:0000256" key="6">
    <source>
        <dbReference type="ARBA" id="ARBA00023152"/>
    </source>
</evidence>
<dbReference type="InterPro" id="IPR036849">
    <property type="entry name" value="Enolase-like_C_sf"/>
</dbReference>
<dbReference type="PRINTS" id="PR00148">
    <property type="entry name" value="ENOLASE"/>
</dbReference>
<dbReference type="SUPFAM" id="SSF54826">
    <property type="entry name" value="Enolase N-terminal domain-like"/>
    <property type="match status" value="1"/>
</dbReference>
<dbReference type="OrthoDB" id="1739814at2759"/>
<dbReference type="PANTHER" id="PTHR11902:SF1">
    <property type="entry name" value="ENOLASE"/>
    <property type="match status" value="1"/>
</dbReference>
<dbReference type="Gene3D" id="3.20.20.120">
    <property type="entry name" value="Enolase-like C-terminal domain"/>
    <property type="match status" value="1"/>
</dbReference>
<evidence type="ECO:0000256" key="2">
    <source>
        <dbReference type="ARBA" id="ARBA00005031"/>
    </source>
</evidence>
<comment type="pathway">
    <text evidence="2">Carbohydrate degradation; glycolysis; pyruvate from D-glyceraldehyde 3-phosphate: step 4/5.</text>
</comment>
<comment type="similarity">
    <text evidence="3">Belongs to the enolase family.</text>
</comment>
<evidence type="ECO:0000259" key="9">
    <source>
        <dbReference type="SMART" id="SM01193"/>
    </source>
</evidence>
<evidence type="ECO:0000256" key="7">
    <source>
        <dbReference type="ARBA" id="ARBA00023239"/>
    </source>
</evidence>
<protein>
    <recommendedName>
        <fullName evidence="4">phosphopyruvate hydratase</fullName>
        <ecNumber evidence="4">4.2.1.11</ecNumber>
    </recommendedName>
</protein>
<dbReference type="Proteomes" id="UP000301737">
    <property type="component" value="Unassembled WGS sequence"/>
</dbReference>
<feature type="domain" description="Enolase N-terminal" evidence="9">
    <location>
        <begin position="3"/>
        <end position="126"/>
    </location>
</feature>
<dbReference type="SMART" id="SM01192">
    <property type="entry name" value="Enolase_C"/>
    <property type="match status" value="1"/>
</dbReference>